<proteinExistence type="predicted"/>
<protein>
    <submittedName>
        <fullName evidence="1">Uncharacterized protein</fullName>
    </submittedName>
</protein>
<sequence length="102" mass="11635">MGKADHGSSCRRLNLSPHMVLSINPPIFIIVVRWFSNAALDTEELPAQDKNTQRAEFRRWRARPKEKSRLLLRFSQHQSIFFLLPFPHALGGGASLLIDGQK</sequence>
<keyword evidence="2" id="KW-1185">Reference proteome</keyword>
<gene>
    <name evidence="1" type="ORF">HDK90DRAFT_478497</name>
</gene>
<reference evidence="1 2" key="1">
    <citation type="submission" date="2024-04" db="EMBL/GenBank/DDBJ databases">
        <title>Phyllosticta paracitricarpa is synonymous to the EU quarantine fungus P. citricarpa based on phylogenomic analyses.</title>
        <authorList>
            <consortium name="Lawrence Berkeley National Laboratory"/>
            <person name="Van Ingen-Buijs V.A."/>
            <person name="Van Westerhoven A.C."/>
            <person name="Haridas S."/>
            <person name="Skiadas P."/>
            <person name="Martin F."/>
            <person name="Groenewald J.Z."/>
            <person name="Crous P.W."/>
            <person name="Seidl M.F."/>
        </authorList>
    </citation>
    <scope>NUCLEOTIDE SEQUENCE [LARGE SCALE GENOMIC DNA]</scope>
    <source>
        <strain evidence="1 2">CBS 123374</strain>
    </source>
</reference>
<comment type="caution">
    <text evidence="1">The sequence shown here is derived from an EMBL/GenBank/DDBJ whole genome shotgun (WGS) entry which is preliminary data.</text>
</comment>
<organism evidence="1 2">
    <name type="scientific">Phyllosticta capitalensis</name>
    <dbReference type="NCBI Taxonomy" id="121624"/>
    <lineage>
        <taxon>Eukaryota</taxon>
        <taxon>Fungi</taxon>
        <taxon>Dikarya</taxon>
        <taxon>Ascomycota</taxon>
        <taxon>Pezizomycotina</taxon>
        <taxon>Dothideomycetes</taxon>
        <taxon>Dothideomycetes incertae sedis</taxon>
        <taxon>Botryosphaeriales</taxon>
        <taxon>Phyllostictaceae</taxon>
        <taxon>Phyllosticta</taxon>
    </lineage>
</organism>
<accession>A0ABR1YUU9</accession>
<dbReference type="Proteomes" id="UP001492380">
    <property type="component" value="Unassembled WGS sequence"/>
</dbReference>
<dbReference type="EMBL" id="JBBWRZ010000003">
    <property type="protein sequence ID" value="KAK8239960.1"/>
    <property type="molecule type" value="Genomic_DNA"/>
</dbReference>
<name>A0ABR1YUU9_9PEZI</name>
<evidence type="ECO:0000313" key="1">
    <source>
        <dbReference type="EMBL" id="KAK8239960.1"/>
    </source>
</evidence>
<evidence type="ECO:0000313" key="2">
    <source>
        <dbReference type="Proteomes" id="UP001492380"/>
    </source>
</evidence>